<name>A0A6C0J7A7_9ZZZZ</name>
<protein>
    <submittedName>
        <fullName evidence="3">Uncharacterized protein</fullName>
    </submittedName>
</protein>
<accession>A0A6C0J7A7</accession>
<evidence type="ECO:0000256" key="2">
    <source>
        <dbReference type="SAM" id="MobiDB-lite"/>
    </source>
</evidence>
<dbReference type="Pfam" id="PF19150">
    <property type="entry name" value="DUF5832"/>
    <property type="match status" value="1"/>
</dbReference>
<keyword evidence="1" id="KW-0175">Coiled coil</keyword>
<dbReference type="AlphaFoldDB" id="A0A6C0J7A7"/>
<feature type="coiled-coil region" evidence="1">
    <location>
        <begin position="151"/>
        <end position="178"/>
    </location>
</feature>
<dbReference type="InterPro" id="IPR043872">
    <property type="entry name" value="DUF5832"/>
</dbReference>
<sequence length="288" mass="33378">MSEEHEEDFLSVDTPIPGQNYVCLSFVSPEKMIKDKNKFYMVSFLNSLLKNQEVLSRYENFTYKIVDELYEGFLMNNKDDMNKSFDETVDFKTSMRTVKIRGTYDTLREAKYRAKSLQKKDKSFDVFVGQVGYWLPWDPSSLEVQDQEYTNTELNTLMKKYKENKEQHDEVFEKQKEERIKMARENSSRPVVSEDDQKDIDKIRDIANIKDGIVEDKSLNSIMGGNFSDPWMARKESSTVKDDTTVTEEASVKDDTTDTTVTEEASVKDDTTVTEEASVKDDTTVSEN</sequence>
<evidence type="ECO:0000256" key="1">
    <source>
        <dbReference type="SAM" id="Coils"/>
    </source>
</evidence>
<feature type="region of interest" description="Disordered" evidence="2">
    <location>
        <begin position="235"/>
        <end position="288"/>
    </location>
</feature>
<reference evidence="3" key="1">
    <citation type="journal article" date="2020" name="Nature">
        <title>Giant virus diversity and host interactions through global metagenomics.</title>
        <authorList>
            <person name="Schulz F."/>
            <person name="Roux S."/>
            <person name="Paez-Espino D."/>
            <person name="Jungbluth S."/>
            <person name="Walsh D.A."/>
            <person name="Denef V.J."/>
            <person name="McMahon K.D."/>
            <person name="Konstantinidis K.T."/>
            <person name="Eloe-Fadrosh E.A."/>
            <person name="Kyrpides N.C."/>
            <person name="Woyke T."/>
        </authorList>
    </citation>
    <scope>NUCLEOTIDE SEQUENCE</scope>
    <source>
        <strain evidence="3">GVMAG-M-3300025874-2</strain>
    </source>
</reference>
<proteinExistence type="predicted"/>
<dbReference type="EMBL" id="MN740346">
    <property type="protein sequence ID" value="QHU01625.1"/>
    <property type="molecule type" value="Genomic_DNA"/>
</dbReference>
<feature type="compositionally biased region" description="Basic and acidic residues" evidence="2">
    <location>
        <begin position="265"/>
        <end position="288"/>
    </location>
</feature>
<organism evidence="3">
    <name type="scientific">viral metagenome</name>
    <dbReference type="NCBI Taxonomy" id="1070528"/>
    <lineage>
        <taxon>unclassified sequences</taxon>
        <taxon>metagenomes</taxon>
        <taxon>organismal metagenomes</taxon>
    </lineage>
</organism>
<feature type="compositionally biased region" description="Basic and acidic residues" evidence="2">
    <location>
        <begin position="235"/>
        <end position="256"/>
    </location>
</feature>
<evidence type="ECO:0000313" key="3">
    <source>
        <dbReference type="EMBL" id="QHU01625.1"/>
    </source>
</evidence>